<proteinExistence type="predicted"/>
<protein>
    <submittedName>
        <fullName evidence="3">MARVEL domain-containing protein</fullName>
    </submittedName>
</protein>
<sequence>MDAQKICGCRPITAGATGFALQAIALLLALSGSGLILDSYRQWRSSSERALIPSTTEPPLTTFPVCSIPQTGGDGGDSEAGIWAEGWLELGLAWYVSFCTLWLFTVILASLSFRYYRSIIVVPNIVVLCFGFVAHLFAFAFLIARLVTPSPEYQVTQYEETIICIMCGYSLFAFLFNFCAAFLTHKYMGYLEYRRLDFRPKTNHTTQNSTWNSNNLY</sequence>
<organism evidence="2 3">
    <name type="scientific">Steinernema glaseri</name>
    <dbReference type="NCBI Taxonomy" id="37863"/>
    <lineage>
        <taxon>Eukaryota</taxon>
        <taxon>Metazoa</taxon>
        <taxon>Ecdysozoa</taxon>
        <taxon>Nematoda</taxon>
        <taxon>Chromadorea</taxon>
        <taxon>Rhabditida</taxon>
        <taxon>Tylenchina</taxon>
        <taxon>Panagrolaimomorpha</taxon>
        <taxon>Strongyloidoidea</taxon>
        <taxon>Steinernematidae</taxon>
        <taxon>Steinernema</taxon>
    </lineage>
</organism>
<evidence type="ECO:0000313" key="2">
    <source>
        <dbReference type="Proteomes" id="UP000095287"/>
    </source>
</evidence>
<dbReference type="AlphaFoldDB" id="A0A1I7ZHC1"/>
<dbReference type="Proteomes" id="UP000095287">
    <property type="component" value="Unplaced"/>
</dbReference>
<feature type="transmembrane region" description="Helical" evidence="1">
    <location>
        <begin position="125"/>
        <end position="148"/>
    </location>
</feature>
<feature type="transmembrane region" description="Helical" evidence="1">
    <location>
        <begin position="160"/>
        <end position="184"/>
    </location>
</feature>
<feature type="transmembrane region" description="Helical" evidence="1">
    <location>
        <begin position="12"/>
        <end position="37"/>
    </location>
</feature>
<evidence type="ECO:0000256" key="1">
    <source>
        <dbReference type="SAM" id="Phobius"/>
    </source>
</evidence>
<evidence type="ECO:0000313" key="3">
    <source>
        <dbReference type="WBParaSite" id="L893_g26536.t1"/>
    </source>
</evidence>
<name>A0A1I7ZHC1_9BILA</name>
<keyword evidence="1" id="KW-1133">Transmembrane helix</keyword>
<dbReference type="WBParaSite" id="L893_g26536.t1">
    <property type="protein sequence ID" value="L893_g26536.t1"/>
    <property type="gene ID" value="L893_g26536"/>
</dbReference>
<keyword evidence="2" id="KW-1185">Reference proteome</keyword>
<reference evidence="3" key="1">
    <citation type="submission" date="2016-11" db="UniProtKB">
        <authorList>
            <consortium name="WormBaseParasite"/>
        </authorList>
    </citation>
    <scope>IDENTIFICATION</scope>
</reference>
<feature type="transmembrane region" description="Helical" evidence="1">
    <location>
        <begin position="92"/>
        <end position="113"/>
    </location>
</feature>
<accession>A0A1I7ZHC1</accession>
<keyword evidence="1" id="KW-0812">Transmembrane</keyword>
<keyword evidence="1" id="KW-0472">Membrane</keyword>